<accession>A0A8S9P8X3</accession>
<sequence length="286" mass="32579">MSLHLIALVASLFEDKNMKACHIMLEFALRDNDVDLMTSLLEQYFQTATKQYVIYGYICMELYEVGRVLEPCVEYPCSWKDETLCFLILEDNIHQVIDDRVVNQMTSQPNKVRYISLFLAEDQSSEASGCETISVYANSAAIIGTNISVTPKKKRLIVGVGSVNEVARATSFYSSRRNPHMKFKSDLQESDDFGAFWNTLKIAPELTIEPDQRSTFRDNNQSTHTLCACLAVPEATRKKTAILRPCSLRTLDPQRETHRIDRHQCLFVDVDREPSTVDRHSAPDIN</sequence>
<dbReference type="EMBL" id="QGKX02001521">
    <property type="protein sequence ID" value="KAF3514094.1"/>
    <property type="molecule type" value="Genomic_DNA"/>
</dbReference>
<dbReference type="Proteomes" id="UP000712600">
    <property type="component" value="Unassembled WGS sequence"/>
</dbReference>
<comment type="caution">
    <text evidence="1">The sequence shown here is derived from an EMBL/GenBank/DDBJ whole genome shotgun (WGS) entry which is preliminary data.</text>
</comment>
<dbReference type="AlphaFoldDB" id="A0A8S9P8X3"/>
<proteinExistence type="predicted"/>
<name>A0A8S9P8X3_BRACR</name>
<evidence type="ECO:0000313" key="1">
    <source>
        <dbReference type="EMBL" id="KAF3514094.1"/>
    </source>
</evidence>
<evidence type="ECO:0000313" key="2">
    <source>
        <dbReference type="Proteomes" id="UP000712600"/>
    </source>
</evidence>
<reference evidence="1" key="1">
    <citation type="submission" date="2019-12" db="EMBL/GenBank/DDBJ databases">
        <title>Genome sequencing and annotation of Brassica cretica.</title>
        <authorList>
            <person name="Studholme D.J."/>
            <person name="Sarris P."/>
        </authorList>
    </citation>
    <scope>NUCLEOTIDE SEQUENCE</scope>
    <source>
        <strain evidence="1">PFS-109/04</strain>
        <tissue evidence="1">Leaf</tissue>
    </source>
</reference>
<gene>
    <name evidence="1" type="ORF">F2Q69_00004274</name>
</gene>
<protein>
    <submittedName>
        <fullName evidence="1">Uncharacterized protein</fullName>
    </submittedName>
</protein>
<organism evidence="1 2">
    <name type="scientific">Brassica cretica</name>
    <name type="common">Mustard</name>
    <dbReference type="NCBI Taxonomy" id="69181"/>
    <lineage>
        <taxon>Eukaryota</taxon>
        <taxon>Viridiplantae</taxon>
        <taxon>Streptophyta</taxon>
        <taxon>Embryophyta</taxon>
        <taxon>Tracheophyta</taxon>
        <taxon>Spermatophyta</taxon>
        <taxon>Magnoliopsida</taxon>
        <taxon>eudicotyledons</taxon>
        <taxon>Gunneridae</taxon>
        <taxon>Pentapetalae</taxon>
        <taxon>rosids</taxon>
        <taxon>malvids</taxon>
        <taxon>Brassicales</taxon>
        <taxon>Brassicaceae</taxon>
        <taxon>Brassiceae</taxon>
        <taxon>Brassica</taxon>
    </lineage>
</organism>